<reference evidence="4" key="1">
    <citation type="submission" date="2019-04" db="EMBL/GenBank/DDBJ databases">
        <title>Evolution of Biomass-Degrading Anaerobic Consortia Revealed by Metagenomics.</title>
        <authorList>
            <person name="Peng X."/>
        </authorList>
    </citation>
    <scope>NUCLEOTIDE SEQUENCE</scope>
    <source>
        <strain evidence="4">SIG18</strain>
    </source>
</reference>
<dbReference type="PANTHER" id="PTHR22916:SF3">
    <property type="entry name" value="UDP-GLCNAC:BETAGAL BETA-1,3-N-ACETYLGLUCOSAMINYLTRANSFERASE-LIKE PROTEIN 1"/>
    <property type="match status" value="1"/>
</dbReference>
<dbReference type="SUPFAM" id="SSF53335">
    <property type="entry name" value="S-adenosyl-L-methionine-dependent methyltransferases"/>
    <property type="match status" value="1"/>
</dbReference>
<dbReference type="CDD" id="cd02440">
    <property type="entry name" value="AdoMet_MTases"/>
    <property type="match status" value="1"/>
</dbReference>
<evidence type="ECO:0000259" key="3">
    <source>
        <dbReference type="Pfam" id="PF08241"/>
    </source>
</evidence>
<comment type="caution">
    <text evidence="4">The sequence shown here is derived from an EMBL/GenBank/DDBJ whole genome shotgun (WGS) entry which is preliminary data.</text>
</comment>
<gene>
    <name evidence="4" type="ORF">E7Z79_01270</name>
</gene>
<evidence type="ECO:0000313" key="5">
    <source>
        <dbReference type="Proteomes" id="UP000783037"/>
    </source>
</evidence>
<proteinExistence type="predicted"/>
<dbReference type="InterPro" id="IPR013216">
    <property type="entry name" value="Methyltransf_11"/>
</dbReference>
<dbReference type="InterPro" id="IPR029063">
    <property type="entry name" value="SAM-dependent_MTases_sf"/>
</dbReference>
<organism evidence="4 5">
    <name type="scientific">Methanobrevibacter thaueri</name>
    <dbReference type="NCBI Taxonomy" id="190975"/>
    <lineage>
        <taxon>Archaea</taxon>
        <taxon>Methanobacteriati</taxon>
        <taxon>Methanobacteriota</taxon>
        <taxon>Methanomada group</taxon>
        <taxon>Methanobacteria</taxon>
        <taxon>Methanobacteriales</taxon>
        <taxon>Methanobacteriaceae</taxon>
        <taxon>Methanobrevibacter</taxon>
    </lineage>
</organism>
<dbReference type="Gene3D" id="3.40.50.150">
    <property type="entry name" value="Vaccinia Virus protein VP39"/>
    <property type="match status" value="1"/>
</dbReference>
<evidence type="ECO:0000313" key="4">
    <source>
        <dbReference type="EMBL" id="MBE6501052.1"/>
    </source>
</evidence>
<dbReference type="Pfam" id="PF00535">
    <property type="entry name" value="Glycos_transf_2"/>
    <property type="match status" value="1"/>
</dbReference>
<dbReference type="Gene3D" id="3.90.550.10">
    <property type="entry name" value="Spore Coat Polysaccharide Biosynthesis Protein SpsA, Chain A"/>
    <property type="match status" value="1"/>
</dbReference>
<feature type="coiled-coil region" evidence="1">
    <location>
        <begin position="322"/>
        <end position="356"/>
    </location>
</feature>
<name>A0A8T3V3E1_9EURY</name>
<dbReference type="Pfam" id="PF08241">
    <property type="entry name" value="Methyltransf_11"/>
    <property type="match status" value="1"/>
</dbReference>
<dbReference type="InterPro" id="IPR029044">
    <property type="entry name" value="Nucleotide-diphossugar_trans"/>
</dbReference>
<dbReference type="GO" id="GO:0008757">
    <property type="term" value="F:S-adenosylmethionine-dependent methyltransferase activity"/>
    <property type="evidence" value="ECO:0007669"/>
    <property type="project" value="InterPro"/>
</dbReference>
<evidence type="ECO:0000256" key="1">
    <source>
        <dbReference type="SAM" id="Coils"/>
    </source>
</evidence>
<evidence type="ECO:0000259" key="2">
    <source>
        <dbReference type="Pfam" id="PF00535"/>
    </source>
</evidence>
<dbReference type="GO" id="GO:0016758">
    <property type="term" value="F:hexosyltransferase activity"/>
    <property type="evidence" value="ECO:0007669"/>
    <property type="project" value="UniProtKB-ARBA"/>
</dbReference>
<dbReference type="InterPro" id="IPR001173">
    <property type="entry name" value="Glyco_trans_2-like"/>
</dbReference>
<accession>A0A8T3V3E1</accession>
<dbReference type="EMBL" id="SUTK01000003">
    <property type="protein sequence ID" value="MBE6501052.1"/>
    <property type="molecule type" value="Genomic_DNA"/>
</dbReference>
<protein>
    <submittedName>
        <fullName evidence="4">Glycosyltransferase</fullName>
    </submittedName>
</protein>
<dbReference type="PANTHER" id="PTHR22916">
    <property type="entry name" value="GLYCOSYLTRANSFERASE"/>
    <property type="match status" value="1"/>
</dbReference>
<feature type="domain" description="Methyltransferase type 11" evidence="3">
    <location>
        <begin position="498"/>
        <end position="545"/>
    </location>
</feature>
<dbReference type="SUPFAM" id="SSF53448">
    <property type="entry name" value="Nucleotide-diphospho-sugar transferases"/>
    <property type="match status" value="1"/>
</dbReference>
<dbReference type="CDD" id="cd00761">
    <property type="entry name" value="Glyco_tranf_GTA_type"/>
    <property type="match status" value="1"/>
</dbReference>
<keyword evidence="1" id="KW-0175">Coiled coil</keyword>
<feature type="domain" description="Glycosyltransferase 2-like" evidence="2">
    <location>
        <begin position="5"/>
        <end position="143"/>
    </location>
</feature>
<sequence>MTKVSIILPVYNSEKYLRNTLNCILTQTLEDFELICVNDGSTDGSLEILNEFSNIDSRIKVISQKNSGPGSARNAGLNESDGEYIFFMDSDDYIAPDFLKLTYDNMTSNDSDIAFFKIGSLIDDKKTNSATYFEFDKIFPRVEFNNFTFNYKSVKMYVLNAYFAPWTKLYKNDFLKSYDDFVFDEDLPFEDILFHVKSMLRSSRISFVPEYLYYYRLDNEDSVSYDSTLHDSIFKVVDRVKDFLVSENYYDRFKNEYELFRIAQIIRHIPQNPDEEYYKKAKSYLDGINSDKNPLVSKHIKRRWDAFSNASNPYVYEINREIPLLHERHSELKQEKQKLKKQKKKYIRQLENQKNIQKEIYSTRIWKLIKIAKTIRALFSNNSADLEINVNEEELTENLNEYKKIYPPKECPICGHVGIDFRPYPQIVHREVECPNCLSHERHRALWLYFRQNNHILKNGNRVLHFAPEEQFRKLFSECDIEYHPVDVSDEKWHIEEIVDVQDIPYEDNYFDLIYCSHVLEHVPDDKKALSELYRVLKPGGTALILVPINGIAFELPHNYEKTLEDAKYNTPELREKHYGQFDHVRLYGTDFKDRLMESGFDIKSDDFIKNLGHETVERYALIKDENIFECTK</sequence>
<dbReference type="RefSeq" id="WP_303738171.1">
    <property type="nucleotide sequence ID" value="NZ_SUTK01000003.1"/>
</dbReference>
<dbReference type="AlphaFoldDB" id="A0A8T3V3E1"/>
<dbReference type="Proteomes" id="UP000783037">
    <property type="component" value="Unassembled WGS sequence"/>
</dbReference>